<dbReference type="AlphaFoldDB" id="A0A0C9THN7"/>
<dbReference type="EMBL" id="KN837293">
    <property type="protein sequence ID" value="KIJ28998.1"/>
    <property type="molecule type" value="Genomic_DNA"/>
</dbReference>
<name>A0A0C9THN7_SPHS4</name>
<accession>A0A0C9THN7</accession>
<evidence type="ECO:0000313" key="1">
    <source>
        <dbReference type="EMBL" id="KIJ28998.1"/>
    </source>
</evidence>
<dbReference type="HOGENOM" id="CLU_2892259_0_0_1"/>
<dbReference type="Proteomes" id="UP000054279">
    <property type="component" value="Unassembled WGS sequence"/>
</dbReference>
<feature type="non-terminal residue" evidence="1">
    <location>
        <position position="1"/>
    </location>
</feature>
<gene>
    <name evidence="1" type="ORF">M422DRAFT_189090</name>
</gene>
<reference evidence="1 2" key="1">
    <citation type="submission" date="2014-06" db="EMBL/GenBank/DDBJ databases">
        <title>Evolutionary Origins and Diversification of the Mycorrhizal Mutualists.</title>
        <authorList>
            <consortium name="DOE Joint Genome Institute"/>
            <consortium name="Mycorrhizal Genomics Consortium"/>
            <person name="Kohler A."/>
            <person name="Kuo A."/>
            <person name="Nagy L.G."/>
            <person name="Floudas D."/>
            <person name="Copeland A."/>
            <person name="Barry K.W."/>
            <person name="Cichocki N."/>
            <person name="Veneault-Fourrey C."/>
            <person name="LaButti K."/>
            <person name="Lindquist E.A."/>
            <person name="Lipzen A."/>
            <person name="Lundell T."/>
            <person name="Morin E."/>
            <person name="Murat C."/>
            <person name="Riley R."/>
            <person name="Ohm R."/>
            <person name="Sun H."/>
            <person name="Tunlid A."/>
            <person name="Henrissat B."/>
            <person name="Grigoriev I.V."/>
            <person name="Hibbett D.S."/>
            <person name="Martin F."/>
        </authorList>
    </citation>
    <scope>NUCLEOTIDE SEQUENCE [LARGE SCALE GENOMIC DNA]</scope>
    <source>
        <strain evidence="1 2">SS14</strain>
    </source>
</reference>
<keyword evidence="2" id="KW-1185">Reference proteome</keyword>
<sequence length="63" mass="7214">VVYTNGACQRSEQFGAMAGIEIWWGNDDSRFGNPTSRFKIELIPFEISQKDVLVIKRIIIIKN</sequence>
<evidence type="ECO:0000313" key="2">
    <source>
        <dbReference type="Proteomes" id="UP000054279"/>
    </source>
</evidence>
<proteinExistence type="predicted"/>
<organism evidence="1 2">
    <name type="scientific">Sphaerobolus stellatus (strain SS14)</name>
    <dbReference type="NCBI Taxonomy" id="990650"/>
    <lineage>
        <taxon>Eukaryota</taxon>
        <taxon>Fungi</taxon>
        <taxon>Dikarya</taxon>
        <taxon>Basidiomycota</taxon>
        <taxon>Agaricomycotina</taxon>
        <taxon>Agaricomycetes</taxon>
        <taxon>Phallomycetidae</taxon>
        <taxon>Geastrales</taxon>
        <taxon>Sphaerobolaceae</taxon>
        <taxon>Sphaerobolus</taxon>
    </lineage>
</organism>
<protein>
    <submittedName>
        <fullName evidence="1">Uncharacterized protein</fullName>
    </submittedName>
</protein>